<dbReference type="SUPFAM" id="SSF46785">
    <property type="entry name" value="Winged helix' DNA-binding domain"/>
    <property type="match status" value="1"/>
</dbReference>
<gene>
    <name evidence="5" type="ORF">GCM10007383_04780</name>
</gene>
<evidence type="ECO:0000256" key="2">
    <source>
        <dbReference type="ARBA" id="ARBA00023125"/>
    </source>
</evidence>
<dbReference type="InterPro" id="IPR000835">
    <property type="entry name" value="HTH_MarR-typ"/>
</dbReference>
<dbReference type="CDD" id="cd00090">
    <property type="entry name" value="HTH_ARSR"/>
    <property type="match status" value="1"/>
</dbReference>
<keyword evidence="3" id="KW-0804">Transcription</keyword>
<keyword evidence="1" id="KW-0805">Transcription regulation</keyword>
<evidence type="ECO:0000313" key="5">
    <source>
        <dbReference type="EMBL" id="GGW23550.1"/>
    </source>
</evidence>
<accession>A0A918IN97</accession>
<dbReference type="Gene3D" id="1.10.10.10">
    <property type="entry name" value="Winged helix-like DNA-binding domain superfamily/Winged helix DNA-binding domain"/>
    <property type="match status" value="1"/>
</dbReference>
<dbReference type="Proteomes" id="UP000634668">
    <property type="component" value="Unassembled WGS sequence"/>
</dbReference>
<dbReference type="AlphaFoldDB" id="A0A918IN97"/>
<reference evidence="5" key="2">
    <citation type="submission" date="2020-09" db="EMBL/GenBank/DDBJ databases">
        <authorList>
            <person name="Sun Q."/>
            <person name="Kim S."/>
        </authorList>
    </citation>
    <scope>NUCLEOTIDE SEQUENCE</scope>
    <source>
        <strain evidence="5">KCTC 12113</strain>
    </source>
</reference>
<keyword evidence="6" id="KW-1185">Reference proteome</keyword>
<dbReference type="EMBL" id="BMWP01000002">
    <property type="protein sequence ID" value="GGW23550.1"/>
    <property type="molecule type" value="Genomic_DNA"/>
</dbReference>
<proteinExistence type="predicted"/>
<evidence type="ECO:0000259" key="4">
    <source>
        <dbReference type="PROSITE" id="PS50995"/>
    </source>
</evidence>
<dbReference type="RefSeq" id="WP_026812221.1">
    <property type="nucleotide sequence ID" value="NZ_BMWP01000002.1"/>
</dbReference>
<dbReference type="Pfam" id="PF12802">
    <property type="entry name" value="MarR_2"/>
    <property type="match status" value="1"/>
</dbReference>
<dbReference type="InterPro" id="IPR036388">
    <property type="entry name" value="WH-like_DNA-bd_sf"/>
</dbReference>
<evidence type="ECO:0000256" key="3">
    <source>
        <dbReference type="ARBA" id="ARBA00023163"/>
    </source>
</evidence>
<keyword evidence="2" id="KW-0238">DNA-binding</keyword>
<feature type="domain" description="HTH marR-type" evidence="4">
    <location>
        <begin position="17"/>
        <end position="150"/>
    </location>
</feature>
<dbReference type="GO" id="GO:0003677">
    <property type="term" value="F:DNA binding"/>
    <property type="evidence" value="ECO:0007669"/>
    <property type="project" value="UniProtKB-KW"/>
</dbReference>
<dbReference type="GO" id="GO:0003700">
    <property type="term" value="F:DNA-binding transcription factor activity"/>
    <property type="evidence" value="ECO:0007669"/>
    <property type="project" value="InterPro"/>
</dbReference>
<comment type="caution">
    <text evidence="5">The sequence shown here is derived from an EMBL/GenBank/DDBJ whole genome shotgun (WGS) entry which is preliminary data.</text>
</comment>
<dbReference type="InterPro" id="IPR011991">
    <property type="entry name" value="ArsR-like_HTH"/>
</dbReference>
<evidence type="ECO:0000313" key="6">
    <source>
        <dbReference type="Proteomes" id="UP000634668"/>
    </source>
</evidence>
<organism evidence="5 6">
    <name type="scientific">Arenibacter certesii</name>
    <dbReference type="NCBI Taxonomy" id="228955"/>
    <lineage>
        <taxon>Bacteria</taxon>
        <taxon>Pseudomonadati</taxon>
        <taxon>Bacteroidota</taxon>
        <taxon>Flavobacteriia</taxon>
        <taxon>Flavobacteriales</taxon>
        <taxon>Flavobacteriaceae</taxon>
        <taxon>Arenibacter</taxon>
    </lineage>
</organism>
<dbReference type="PANTHER" id="PTHR42756:SF1">
    <property type="entry name" value="TRANSCRIPTIONAL REPRESSOR OF EMRAB OPERON"/>
    <property type="match status" value="1"/>
</dbReference>
<dbReference type="InterPro" id="IPR036390">
    <property type="entry name" value="WH_DNA-bd_sf"/>
</dbReference>
<dbReference type="PANTHER" id="PTHR42756">
    <property type="entry name" value="TRANSCRIPTIONAL REGULATOR, MARR"/>
    <property type="match status" value="1"/>
</dbReference>
<protein>
    <submittedName>
        <fullName evidence="5">Transcriptional regulator</fullName>
    </submittedName>
</protein>
<evidence type="ECO:0000256" key="1">
    <source>
        <dbReference type="ARBA" id="ARBA00023015"/>
    </source>
</evidence>
<reference evidence="5" key="1">
    <citation type="journal article" date="2014" name="Int. J. Syst. Evol. Microbiol.">
        <title>Complete genome sequence of Corynebacterium casei LMG S-19264T (=DSM 44701T), isolated from a smear-ripened cheese.</title>
        <authorList>
            <consortium name="US DOE Joint Genome Institute (JGI-PGF)"/>
            <person name="Walter F."/>
            <person name="Albersmeier A."/>
            <person name="Kalinowski J."/>
            <person name="Ruckert C."/>
        </authorList>
    </citation>
    <scope>NUCLEOTIDE SEQUENCE</scope>
    <source>
        <strain evidence="5">KCTC 12113</strain>
    </source>
</reference>
<dbReference type="PROSITE" id="PS50995">
    <property type="entry name" value="HTH_MARR_2"/>
    <property type="match status" value="1"/>
</dbReference>
<dbReference type="SMART" id="SM00347">
    <property type="entry name" value="HTH_MARR"/>
    <property type="match status" value="1"/>
</dbReference>
<sequence length="204" mass="23121">MKEQSVFNPAHQNSDISSKIVAGLSRISEAFKVLLWEKAKLLGLSPIQIQILIFIAYHKPELSNVSHLAKEFNLTKPTISDAIKALHQKGMVTKEFSPTDHRSYTIGLTEAGRNLIHETDDFANPLKKGLQDIDEVSLEELFATLSTVIYQLNRTGILTVQRTCYGCKFYSKNKETDYCNLLKTELLNTDIRLDCPEFEDKNTI</sequence>
<name>A0A918IN97_9FLAO</name>